<dbReference type="KEGG" id="ndp:E2C04_01990"/>
<keyword evidence="4" id="KW-1185">Reference proteome</keyword>
<protein>
    <submittedName>
        <fullName evidence="2">Sucrase ferredoxin</fullName>
    </submittedName>
</protein>
<sequence>MLVSEASGSLRHNRRVVDTFRCTAAARESGEPMVGTAPTDATYLLVEYAGAWGRKALAESRLPDAVKAHLDSEAGVRVLLVRRHGGLSGPGVRVFAVQVEPASTRIETTVLDDAEALLGVDVALLARGELPGWEAYDGELHLVCTNGRRDLCCAELGRPVAAALSARWPASTWEVTHLGGHRFAPTLLSFPSAVCLGRLDAESAVLAVEELQAGRHPVGFTRGRVGVPEAAQVAQVHVVEQTSLDRLGEVRVLGEDRGLVRVDADGEQWQVAVKASRSAPRRQSCGETFEKPATVHEVLAAGPVA</sequence>
<dbReference type="InterPro" id="IPR009737">
    <property type="entry name" value="Aim32/Apd1-like"/>
</dbReference>
<dbReference type="CDD" id="cd03062">
    <property type="entry name" value="TRX_Fd_Sucrase"/>
    <property type="match status" value="1"/>
</dbReference>
<evidence type="ECO:0000313" key="4">
    <source>
        <dbReference type="Proteomes" id="UP000630594"/>
    </source>
</evidence>
<dbReference type="Pfam" id="PF06999">
    <property type="entry name" value="Suc_Fer-like"/>
    <property type="match status" value="1"/>
</dbReference>
<dbReference type="EMBL" id="BMCK01000001">
    <property type="protein sequence ID" value="GGD08290.1"/>
    <property type="molecule type" value="Genomic_DNA"/>
</dbReference>
<reference evidence="2 3" key="1">
    <citation type="journal article" date="2008" name="Int. J. Syst. Evol. Microbiol.">
        <title>Nocardioides daphniae sp. nov., isolated from Daphnia cucullata (Crustacea: Cladocera).</title>
        <authorList>
            <person name="Toth E.M."/>
            <person name="Keki Z."/>
            <person name="Homonnay Z.G."/>
            <person name="Borsodi A.K."/>
            <person name="Marialigeti K."/>
            <person name="Schumann P."/>
        </authorList>
    </citation>
    <scope>NUCLEOTIDE SEQUENCE [LARGE SCALE GENOMIC DNA]</scope>
    <source>
        <strain evidence="2 3">JCM 16608</strain>
    </source>
</reference>
<evidence type="ECO:0000313" key="3">
    <source>
        <dbReference type="Proteomes" id="UP000297025"/>
    </source>
</evidence>
<reference evidence="1" key="5">
    <citation type="submission" date="2024-05" db="EMBL/GenBank/DDBJ databases">
        <authorList>
            <person name="Sun Q."/>
            <person name="Sedlacek I."/>
        </authorList>
    </citation>
    <scope>NUCLEOTIDE SEQUENCE</scope>
    <source>
        <strain evidence="1">CCM 7403</strain>
    </source>
</reference>
<dbReference type="EMBL" id="CP038462">
    <property type="protein sequence ID" value="QCC76286.1"/>
    <property type="molecule type" value="Genomic_DNA"/>
</dbReference>
<proteinExistence type="predicted"/>
<accession>A0A4P7U8F6</accession>
<dbReference type="Proteomes" id="UP000297025">
    <property type="component" value="Chromosome"/>
</dbReference>
<evidence type="ECO:0000313" key="1">
    <source>
        <dbReference type="EMBL" id="GGD08290.1"/>
    </source>
</evidence>
<reference evidence="2" key="4">
    <citation type="submission" date="2019-03" db="EMBL/GenBank/DDBJ databases">
        <authorList>
            <person name="Huang Y."/>
        </authorList>
    </citation>
    <scope>NUCLEOTIDE SEQUENCE</scope>
    <source>
        <strain evidence="2">JCM 16608</strain>
    </source>
</reference>
<reference evidence="1" key="2">
    <citation type="journal article" date="2014" name="Int. J. Syst. Evol. Microbiol.">
        <title>Complete genome of a new Firmicutes species belonging to the dominant human colonic microbiota ('Ruminococcus bicirculans') reveals two chromosomes and a selective capacity to utilize plant glucans.</title>
        <authorList>
            <consortium name="NISC Comparative Sequencing Program"/>
            <person name="Wegmann U."/>
            <person name="Louis P."/>
            <person name="Goesmann A."/>
            <person name="Henrissat B."/>
            <person name="Duncan S.H."/>
            <person name="Flint H.J."/>
        </authorList>
    </citation>
    <scope>NUCLEOTIDE SEQUENCE</scope>
    <source>
        <strain evidence="1">CCM 7403</strain>
    </source>
</reference>
<reference evidence="4" key="3">
    <citation type="journal article" date="2019" name="Int. J. Syst. Evol. Microbiol.">
        <title>The Global Catalogue of Microorganisms (GCM) 10K type strain sequencing project: providing services to taxonomists for standard genome sequencing and annotation.</title>
        <authorList>
            <consortium name="The Broad Institute Genomics Platform"/>
            <consortium name="The Broad Institute Genome Sequencing Center for Infectious Disease"/>
            <person name="Wu L."/>
            <person name="Ma J."/>
        </authorList>
    </citation>
    <scope>NUCLEOTIDE SEQUENCE [LARGE SCALE GENOMIC DNA]</scope>
    <source>
        <strain evidence="4">CCM 7403</strain>
    </source>
</reference>
<gene>
    <name evidence="2" type="ORF">E2C04_01990</name>
    <name evidence="1" type="ORF">GCM10007231_03880</name>
</gene>
<dbReference type="Proteomes" id="UP000630594">
    <property type="component" value="Unassembled WGS sequence"/>
</dbReference>
<dbReference type="AlphaFoldDB" id="A0A4P7U8F6"/>
<dbReference type="InterPro" id="IPR036249">
    <property type="entry name" value="Thioredoxin-like_sf"/>
</dbReference>
<name>A0A4P7U8F6_9ACTN</name>
<evidence type="ECO:0000313" key="2">
    <source>
        <dbReference type="EMBL" id="QCC76286.1"/>
    </source>
</evidence>
<dbReference type="SUPFAM" id="SSF52833">
    <property type="entry name" value="Thioredoxin-like"/>
    <property type="match status" value="1"/>
</dbReference>
<organism evidence="2 3">
    <name type="scientific">Nocardioides daphniae</name>
    <dbReference type="NCBI Taxonomy" id="402297"/>
    <lineage>
        <taxon>Bacteria</taxon>
        <taxon>Bacillati</taxon>
        <taxon>Actinomycetota</taxon>
        <taxon>Actinomycetes</taxon>
        <taxon>Propionibacteriales</taxon>
        <taxon>Nocardioidaceae</taxon>
        <taxon>Nocardioides</taxon>
    </lineage>
</organism>